<feature type="domain" description="S1 motif" evidence="9">
    <location>
        <begin position="601"/>
        <end position="682"/>
    </location>
</feature>
<proteinExistence type="inferred from homology"/>
<dbReference type="InterPro" id="IPR012340">
    <property type="entry name" value="NA-bd_OB-fold"/>
</dbReference>
<evidence type="ECO:0000256" key="7">
    <source>
        <dbReference type="HAMAP-Rule" id="MF_01895"/>
    </source>
</evidence>
<keyword evidence="5 7" id="KW-0269">Exonuclease</keyword>
<comment type="caution">
    <text evidence="10">The sequence shown here is derived from an EMBL/GenBank/DDBJ whole genome shotgun (WGS) entry which is preliminary data.</text>
</comment>
<evidence type="ECO:0000256" key="4">
    <source>
        <dbReference type="ARBA" id="ARBA00022801"/>
    </source>
</evidence>
<dbReference type="PROSITE" id="PS50126">
    <property type="entry name" value="S1"/>
    <property type="match status" value="1"/>
</dbReference>
<gene>
    <name evidence="7 10" type="primary">rnr</name>
    <name evidence="10" type="ORF">EQU50_02555</name>
</gene>
<evidence type="ECO:0000256" key="6">
    <source>
        <dbReference type="ARBA" id="ARBA00022884"/>
    </source>
</evidence>
<feature type="compositionally biased region" description="Basic and acidic residues" evidence="8">
    <location>
        <begin position="73"/>
        <end position="91"/>
    </location>
</feature>
<evidence type="ECO:0000256" key="8">
    <source>
        <dbReference type="SAM" id="MobiDB-lite"/>
    </source>
</evidence>
<comment type="function">
    <text evidence="7">3'-5' exoribonuclease that releases 5'-nucleoside monophosphates and is involved in maturation of structured RNAs.</text>
</comment>
<protein>
    <recommendedName>
        <fullName evidence="7">Ribonuclease R</fullName>
        <shortName evidence="7">RNase R</shortName>
        <ecNumber evidence="7">3.1.13.1</ecNumber>
    </recommendedName>
</protein>
<evidence type="ECO:0000313" key="11">
    <source>
        <dbReference type="Proteomes" id="UP000293550"/>
    </source>
</evidence>
<evidence type="ECO:0000313" key="10">
    <source>
        <dbReference type="EMBL" id="RZI46485.1"/>
    </source>
</evidence>
<accession>A0A4Q7DJY4</accession>
<organism evidence="10 11">
    <name type="scientific">Candidatus Finniella inopinata</name>
    <dbReference type="NCBI Taxonomy" id="1696036"/>
    <lineage>
        <taxon>Bacteria</taxon>
        <taxon>Pseudomonadati</taxon>
        <taxon>Pseudomonadota</taxon>
        <taxon>Alphaproteobacteria</taxon>
        <taxon>Holosporales</taxon>
        <taxon>Candidatus Paracaedibacteraceae</taxon>
        <taxon>Candidatus Finniella</taxon>
    </lineage>
</organism>
<dbReference type="PANTHER" id="PTHR23355:SF9">
    <property type="entry name" value="DIS3-LIKE EXONUCLEASE 2"/>
    <property type="match status" value="1"/>
</dbReference>
<feature type="region of interest" description="Disordered" evidence="8">
    <location>
        <begin position="69"/>
        <end position="121"/>
    </location>
</feature>
<comment type="similarity">
    <text evidence="7">Belongs to the RNR ribonuclease family. RNase R subfamily.</text>
</comment>
<dbReference type="GO" id="GO:0005829">
    <property type="term" value="C:cytosol"/>
    <property type="evidence" value="ECO:0007669"/>
    <property type="project" value="TreeGrafter"/>
</dbReference>
<evidence type="ECO:0000256" key="3">
    <source>
        <dbReference type="ARBA" id="ARBA00022722"/>
    </source>
</evidence>
<keyword evidence="3 7" id="KW-0540">Nuclease</keyword>
<dbReference type="GO" id="GO:0008859">
    <property type="term" value="F:exoribonuclease II activity"/>
    <property type="evidence" value="ECO:0007669"/>
    <property type="project" value="UniProtKB-UniRule"/>
</dbReference>
<comment type="subcellular location">
    <subcellularLocation>
        <location evidence="7">Cytoplasm</location>
    </subcellularLocation>
</comment>
<dbReference type="SMART" id="SM00955">
    <property type="entry name" value="RNB"/>
    <property type="match status" value="1"/>
</dbReference>
<comment type="catalytic activity">
    <reaction evidence="1 7">
        <text>Exonucleolytic cleavage in the 3'- to 5'-direction to yield nucleoside 5'-phosphates.</text>
        <dbReference type="EC" id="3.1.13.1"/>
    </reaction>
</comment>
<keyword evidence="11" id="KW-1185">Reference proteome</keyword>
<reference evidence="10 11" key="1">
    <citation type="submission" date="2018-10" db="EMBL/GenBank/DDBJ databases">
        <title>An updated phylogeny of the Alphaproteobacteria reveals that the parasitic Rickettsiales and Holosporales have independent origins.</title>
        <authorList>
            <person name="Munoz-Gomez S.A."/>
            <person name="Hess S."/>
            <person name="Burger G."/>
            <person name="Lang B.F."/>
            <person name="Susko E."/>
            <person name="Slamovits C.H."/>
            <person name="Roger A.J."/>
        </authorList>
    </citation>
    <scope>NUCLEOTIDE SEQUENCE [LARGE SCALE GENOMIC DNA]</scope>
    <source>
        <strain evidence="10">HOLO01</strain>
    </source>
</reference>
<dbReference type="InterPro" id="IPR050180">
    <property type="entry name" value="RNR_Ribonuclease"/>
</dbReference>
<dbReference type="Gene3D" id="2.40.50.140">
    <property type="entry name" value="Nucleic acid-binding proteins"/>
    <property type="match status" value="1"/>
</dbReference>
<dbReference type="SMART" id="SM00316">
    <property type="entry name" value="S1"/>
    <property type="match status" value="1"/>
</dbReference>
<dbReference type="GO" id="GO:0003723">
    <property type="term" value="F:RNA binding"/>
    <property type="evidence" value="ECO:0007669"/>
    <property type="project" value="UniProtKB-UniRule"/>
</dbReference>
<name>A0A4Q7DJY4_9PROT</name>
<dbReference type="Proteomes" id="UP000293550">
    <property type="component" value="Unassembled WGS sequence"/>
</dbReference>
<evidence type="ECO:0000256" key="1">
    <source>
        <dbReference type="ARBA" id="ARBA00001849"/>
    </source>
</evidence>
<dbReference type="PANTHER" id="PTHR23355">
    <property type="entry name" value="RIBONUCLEASE"/>
    <property type="match status" value="1"/>
</dbReference>
<evidence type="ECO:0000256" key="2">
    <source>
        <dbReference type="ARBA" id="ARBA00022490"/>
    </source>
</evidence>
<dbReference type="EC" id="3.1.13.1" evidence="7"/>
<evidence type="ECO:0000256" key="5">
    <source>
        <dbReference type="ARBA" id="ARBA00022839"/>
    </source>
</evidence>
<dbReference type="Pfam" id="PF00773">
    <property type="entry name" value="RNB"/>
    <property type="match status" value="1"/>
</dbReference>
<keyword evidence="2 7" id="KW-0963">Cytoplasm</keyword>
<dbReference type="InterPro" id="IPR011805">
    <property type="entry name" value="RNase_R"/>
</dbReference>
<dbReference type="InterPro" id="IPR001900">
    <property type="entry name" value="RNase_II/R"/>
</dbReference>
<dbReference type="InterPro" id="IPR003029">
    <property type="entry name" value="S1_domain"/>
</dbReference>
<dbReference type="CDD" id="cd04471">
    <property type="entry name" value="S1_RNase_R"/>
    <property type="match status" value="1"/>
</dbReference>
<dbReference type="GO" id="GO:0006402">
    <property type="term" value="P:mRNA catabolic process"/>
    <property type="evidence" value="ECO:0007669"/>
    <property type="project" value="TreeGrafter"/>
</dbReference>
<sequence length="714" mass="79853">MPDNDLEIEISGLINKTPNMLTNEQIAQILALEGGRRIAMKHILRKLKRSRRPKSIVHREIIPFLKLAQAKAQGKEKGKTKGNENGKERATPFRALPAESPSFAKTSRPRRPLPGAPQKTDTTRIGLFLNRQGHGVLVPCHRKDTSSTVRIELQNFPDIPHNHVVVYRLKPDNQVHIEKVLGAIDDPKTYSLMAIHTHNLPHVFTDDALKLAKKATIPPLAHRADFRDLPLVTIDGEDAKDFDDAVWSTPDTDPRNPGGWRAIVAIADVAYYVQGADALDINARERGNSVYFADRVVPMLPEALSNEMCSLKPDQDRACLAVEMIISADGKIKSHHFKRGLMRSTARLTYNQMQSAIKGDFDDVTGPLWTDVLQPLYGVYQSLLKARQQRGTLDLNVTERRVIFDDQGHVIDVKPRDRFDSHQLIEELMIAANVCAAKTLLAKNMPTLFRVHDKPEATRVENLRTVLKSLKIPAPKVKVFAPANFQAVLSQVQGAPYQQLVNDLVLRSQAQASYSPQNIGHFGLSLAHYCHFTSPIRRYADLIVHRGLIATLSLGEGGHDYALDMLETIGTHISTTERTAAVAEREVNDRLMTAFLETHLGEVFQGTIVGVTGVGVFISLNKTGAQGFIPKSRLGGDFYIYDADRHQYRGERTKKVYQLGQAVTVRLMEADSITCSTTFSFNVETSPRKTEKRKVEKAKPEKSFKKIVIRKKKP</sequence>
<dbReference type="SUPFAM" id="SSF50249">
    <property type="entry name" value="Nucleic acid-binding proteins"/>
    <property type="match status" value="2"/>
</dbReference>
<dbReference type="InterPro" id="IPR004476">
    <property type="entry name" value="RNase_II/RNase_R"/>
</dbReference>
<dbReference type="HAMAP" id="MF_01895">
    <property type="entry name" value="RNase_R"/>
    <property type="match status" value="1"/>
</dbReference>
<dbReference type="EMBL" id="SCFB01000004">
    <property type="protein sequence ID" value="RZI46485.1"/>
    <property type="molecule type" value="Genomic_DNA"/>
</dbReference>
<dbReference type="Pfam" id="PF00575">
    <property type="entry name" value="S1"/>
    <property type="match status" value="1"/>
</dbReference>
<keyword evidence="4 7" id="KW-0378">Hydrolase</keyword>
<evidence type="ECO:0000259" key="9">
    <source>
        <dbReference type="PROSITE" id="PS50126"/>
    </source>
</evidence>
<dbReference type="NCBIfam" id="TIGR02063">
    <property type="entry name" value="RNase_R"/>
    <property type="match status" value="1"/>
</dbReference>
<dbReference type="NCBIfam" id="TIGR00358">
    <property type="entry name" value="3_prime_RNase"/>
    <property type="match status" value="1"/>
</dbReference>
<dbReference type="AlphaFoldDB" id="A0A4Q7DJY4"/>
<keyword evidence="6 7" id="KW-0694">RNA-binding</keyword>
<dbReference type="RefSeq" id="WP_130153587.1">
    <property type="nucleotide sequence ID" value="NZ_SCFB01000004.1"/>
</dbReference>
<dbReference type="OrthoDB" id="9764149at2"/>